<reference evidence="2" key="1">
    <citation type="submission" date="2020-08" db="EMBL/GenBank/DDBJ databases">
        <title>Genome sequencing and assembly of the red palm weevil Rhynchophorus ferrugineus.</title>
        <authorList>
            <person name="Dias G.B."/>
            <person name="Bergman C.M."/>
            <person name="Manee M."/>
        </authorList>
    </citation>
    <scope>NUCLEOTIDE SEQUENCE</scope>
    <source>
        <strain evidence="2">AA-2017</strain>
        <tissue evidence="2">Whole larva</tissue>
    </source>
</reference>
<dbReference type="Proteomes" id="UP000625711">
    <property type="component" value="Unassembled WGS sequence"/>
</dbReference>
<feature type="region of interest" description="Disordered" evidence="1">
    <location>
        <begin position="1"/>
        <end position="73"/>
    </location>
</feature>
<dbReference type="EMBL" id="JAACXV010017192">
    <property type="protein sequence ID" value="KAF7264415.1"/>
    <property type="molecule type" value="Genomic_DNA"/>
</dbReference>
<protein>
    <submittedName>
        <fullName evidence="2">Uncharacterized protein</fullName>
    </submittedName>
</protein>
<proteinExistence type="predicted"/>
<accession>A0A834HTH9</accession>
<feature type="compositionally biased region" description="Basic and acidic residues" evidence="1">
    <location>
        <begin position="60"/>
        <end position="73"/>
    </location>
</feature>
<sequence length="73" mass="8323">MPGNFSLKTTRNDTDHYARCSPINKTIAPGPISEQSLTRRKQMSGNFDRKHPKAIPSETRSPREYRPPNDPDN</sequence>
<comment type="caution">
    <text evidence="2">The sequence shown here is derived from an EMBL/GenBank/DDBJ whole genome shotgun (WGS) entry which is preliminary data.</text>
</comment>
<evidence type="ECO:0000313" key="3">
    <source>
        <dbReference type="Proteomes" id="UP000625711"/>
    </source>
</evidence>
<gene>
    <name evidence="2" type="ORF">GWI33_023300</name>
</gene>
<organism evidence="2 3">
    <name type="scientific">Rhynchophorus ferrugineus</name>
    <name type="common">Red palm weevil</name>
    <name type="synonym">Curculio ferrugineus</name>
    <dbReference type="NCBI Taxonomy" id="354439"/>
    <lineage>
        <taxon>Eukaryota</taxon>
        <taxon>Metazoa</taxon>
        <taxon>Ecdysozoa</taxon>
        <taxon>Arthropoda</taxon>
        <taxon>Hexapoda</taxon>
        <taxon>Insecta</taxon>
        <taxon>Pterygota</taxon>
        <taxon>Neoptera</taxon>
        <taxon>Endopterygota</taxon>
        <taxon>Coleoptera</taxon>
        <taxon>Polyphaga</taxon>
        <taxon>Cucujiformia</taxon>
        <taxon>Curculionidae</taxon>
        <taxon>Dryophthorinae</taxon>
        <taxon>Rhynchophorus</taxon>
    </lineage>
</organism>
<keyword evidence="3" id="KW-1185">Reference proteome</keyword>
<evidence type="ECO:0000313" key="2">
    <source>
        <dbReference type="EMBL" id="KAF7264415.1"/>
    </source>
</evidence>
<dbReference type="AlphaFoldDB" id="A0A834HTH9"/>
<name>A0A834HTH9_RHYFE</name>
<evidence type="ECO:0000256" key="1">
    <source>
        <dbReference type="SAM" id="MobiDB-lite"/>
    </source>
</evidence>